<organism evidence="1 2">
    <name type="scientific">Abditibacterium utsteinense</name>
    <dbReference type="NCBI Taxonomy" id="1960156"/>
    <lineage>
        <taxon>Bacteria</taxon>
        <taxon>Pseudomonadati</taxon>
        <taxon>Abditibacteriota</taxon>
        <taxon>Abditibacteriia</taxon>
        <taxon>Abditibacteriales</taxon>
        <taxon>Abditibacteriaceae</taxon>
        <taxon>Abditibacterium</taxon>
    </lineage>
</organism>
<reference evidence="1 2" key="1">
    <citation type="journal article" date="2018" name="Syst. Appl. Microbiol.">
        <title>Abditibacterium utsteinense sp. nov., the first cultivated member of candidate phylum FBP, isolated from ice-free Antarctic soil samples.</title>
        <authorList>
            <person name="Tahon G."/>
            <person name="Tytgat B."/>
            <person name="Lebbe L."/>
            <person name="Carlier A."/>
            <person name="Willems A."/>
        </authorList>
    </citation>
    <scope>NUCLEOTIDE SEQUENCE [LARGE SCALE GENOMIC DNA]</scope>
    <source>
        <strain evidence="1 2">LMG 29911</strain>
    </source>
</reference>
<accession>A0A2S8SQD3</accession>
<evidence type="ECO:0008006" key="3">
    <source>
        <dbReference type="Google" id="ProtNLM"/>
    </source>
</evidence>
<keyword evidence="2" id="KW-1185">Reference proteome</keyword>
<name>A0A2S8SQD3_9BACT</name>
<gene>
    <name evidence="1" type="ORF">B1R32_11738</name>
</gene>
<proteinExistence type="predicted"/>
<protein>
    <recommendedName>
        <fullName evidence="3">Transposase of IS4/5 family (DUF4096)</fullName>
    </recommendedName>
</protein>
<evidence type="ECO:0000313" key="2">
    <source>
        <dbReference type="Proteomes" id="UP000237684"/>
    </source>
</evidence>
<sequence length="64" mass="7082">MPRRAKPVSPSDLSDSQWSRVAPVLRSAIGRSGSVPLEQEQVQTTDADIPLQILMKTDSYSDRL</sequence>
<dbReference type="Proteomes" id="UP000237684">
    <property type="component" value="Unassembled WGS sequence"/>
</dbReference>
<dbReference type="InParanoid" id="A0A2S8SQD3"/>
<dbReference type="EMBL" id="NIGF01000017">
    <property type="protein sequence ID" value="PQV62996.1"/>
    <property type="molecule type" value="Genomic_DNA"/>
</dbReference>
<comment type="caution">
    <text evidence="1">The sequence shown here is derived from an EMBL/GenBank/DDBJ whole genome shotgun (WGS) entry which is preliminary data.</text>
</comment>
<dbReference type="AlphaFoldDB" id="A0A2S8SQD3"/>
<evidence type="ECO:0000313" key="1">
    <source>
        <dbReference type="EMBL" id="PQV62996.1"/>
    </source>
</evidence>